<sequence length="1200" mass="132994">MAKLYSCLSILSVSLFYFSTFLVALSSHKNITTDEFSLLALKSSITLDPYHILSNWSISSSSCNWVGVTCDEHHGRVNALNLSNMGLEGTISPQLGNLSFLVVLDLHANNFHGELPRELLQLHRLKFLNLSYNDFVGEIPSRIGDLSKLQHLDIGHNNIVGFIPQSISNLSILEYLDWSSNLIKGTIPHVIGQLHQLRILDIRNNKLSGIIPKTISNMSSLEEIHLSNNSLSGEIPKEIGGLTQLRIANLEYNMLFGNISSMFNNSSLQVIDVGFNNLSGILPSNVCEGLPNLRFLYLFANDLSGRIPTVWRNCKELEDLELSSNNFDKGPLPADIGNLTKLQYLYLYGNNLEGEIPFSLFNISSLIVVDLDKNNLNGSLPQEMCHQLPQLAIFSVHANHFEGIIPRSIGNCTLQYLSLTDNFFTGSIPNEISYLDQLEVLQLGNNRLSGPIPSKLFNISTLEYLLLQLNSFSGILPSNMGSGLPNLQELHLYANNFVGRIPNTISNASNLVKFDLSENEFSGIIPNSFGDLRFLMLLNVAGNNLTTDDSLEINFFTSLTSCRYLIYLQVSENSLLSKLPNSIGNLTIGHFWADSCGIKGNIPLQIGNMSSLVRLSLSMNNLNGSIPSTIKGLHKLQSLNLSYNALQGSIVNEVCEIRNLNELDLTNNMFSGVLPTCLGNMTSIRKFDIGSNRLTSRIPLSFWYLKDILEVNLSSNAFIGNIPPEIKNLRALVLLDLSRNQISSNIPSAISFLTTLETLSLANNKLKGTIPTSIGEMVSLSFLDLSQNLITGVIPKSLESLSYLKYINFSYNRLQGEIPDGGPFRKFAAQSFLHNEALCGNPRLQVPPCDKQIRKKSRTKMLLIKCIVPIIVLVILVVACTTVWLHKRKKVESPLENGSTNLGVPKRISYYELVQATNGFDESNLLGKGSFGSVYQGVLLSGETVAIKVIDLNSEATSKSFDAECNAMRNLRHRNLVQIINSCSNADFKSLVMEFMSNGSVEKWLYSYNYCLDFLQRLNIMIDVASALEYLHHGSSIPVVHCDLKPSNVLLDEDMVAHVTDFGISKLLDEGQSKTHTKTLATLGYVAPEYGSKGIVSIKGDVYSYGIMLMEMFTRKRPTDEMFAEELTLKTWISESMPNSVMEVVDSNLVQQHGKRIDEIVSHISSILALSLSCCADSPEARTNMKDVTASLIKIKTLFV</sequence>
<dbReference type="InterPro" id="IPR055414">
    <property type="entry name" value="LRR_R13L4/SHOC2-like"/>
</dbReference>
<feature type="domain" description="Protein kinase" evidence="24">
    <location>
        <begin position="920"/>
        <end position="1200"/>
    </location>
</feature>
<dbReference type="GO" id="GO:0004674">
    <property type="term" value="F:protein serine/threonine kinase activity"/>
    <property type="evidence" value="ECO:0007669"/>
    <property type="project" value="UniProtKB-KW"/>
</dbReference>
<evidence type="ECO:0000256" key="5">
    <source>
        <dbReference type="ARBA" id="ARBA00022475"/>
    </source>
</evidence>
<dbReference type="InterPro" id="IPR008271">
    <property type="entry name" value="Ser/Thr_kinase_AS"/>
</dbReference>
<dbReference type="SMART" id="SM00220">
    <property type="entry name" value="S_TKc"/>
    <property type="match status" value="1"/>
</dbReference>
<keyword evidence="18" id="KW-0675">Receptor</keyword>
<dbReference type="FunFam" id="3.80.10.10:FF:000101">
    <property type="entry name" value="LRR receptor-like serine/threonine-protein kinase ERECTA"/>
    <property type="match status" value="1"/>
</dbReference>
<evidence type="ECO:0000256" key="16">
    <source>
        <dbReference type="ARBA" id="ARBA00022989"/>
    </source>
</evidence>
<evidence type="ECO:0000256" key="9">
    <source>
        <dbReference type="ARBA" id="ARBA00022679"/>
    </source>
</evidence>
<reference evidence="26" key="2">
    <citation type="submission" date="2025-08" db="UniProtKB">
        <authorList>
            <consortium name="RefSeq"/>
        </authorList>
    </citation>
    <scope>IDENTIFICATION</scope>
    <source>
        <tissue evidence="26">Etiolated seedlings</tissue>
    </source>
</reference>
<evidence type="ECO:0000313" key="26">
    <source>
        <dbReference type="RefSeq" id="XP_012571630.1"/>
    </source>
</evidence>
<dbReference type="SUPFAM" id="SSF52047">
    <property type="entry name" value="RNI-like"/>
    <property type="match status" value="1"/>
</dbReference>
<dbReference type="RefSeq" id="XP_012571630.1">
    <property type="nucleotide sequence ID" value="XM_012716176.2"/>
</dbReference>
<dbReference type="Gene3D" id="1.10.510.10">
    <property type="entry name" value="Transferase(Phosphotransferase) domain 1"/>
    <property type="match status" value="1"/>
</dbReference>
<comment type="subcellular location">
    <subcellularLocation>
        <location evidence="1">Cell membrane</location>
        <topology evidence="1">Single-pass membrane protein</topology>
    </subcellularLocation>
    <subcellularLocation>
        <location evidence="2">Membrane</location>
        <topology evidence="2">Single-pass type I membrane protein</topology>
    </subcellularLocation>
</comment>
<dbReference type="InterPro" id="IPR051809">
    <property type="entry name" value="Plant_receptor-like_S/T_kinase"/>
</dbReference>
<evidence type="ECO:0000256" key="2">
    <source>
        <dbReference type="ARBA" id="ARBA00004479"/>
    </source>
</evidence>
<evidence type="ECO:0000256" key="23">
    <source>
        <dbReference type="SAM" id="Phobius"/>
    </source>
</evidence>
<evidence type="ECO:0000256" key="8">
    <source>
        <dbReference type="ARBA" id="ARBA00022614"/>
    </source>
</evidence>
<dbReference type="FunFam" id="1.10.510.10:FF:000358">
    <property type="entry name" value="Putative leucine-rich repeat receptor-like serine/threonine-protein kinase"/>
    <property type="match status" value="1"/>
</dbReference>
<keyword evidence="12" id="KW-0677">Repeat</keyword>
<dbReference type="GO" id="GO:0005886">
    <property type="term" value="C:plasma membrane"/>
    <property type="evidence" value="ECO:0007669"/>
    <property type="project" value="UniProtKB-SubCell"/>
</dbReference>
<keyword evidence="10 23" id="KW-0812">Transmembrane</keyword>
<dbReference type="EC" id="2.7.11.1" evidence="4"/>
<comment type="similarity">
    <text evidence="3">Belongs to the protein kinase superfamily. Ser/Thr protein kinase family.</text>
</comment>
<dbReference type="Pfam" id="PF00560">
    <property type="entry name" value="LRR_1"/>
    <property type="match status" value="6"/>
</dbReference>
<keyword evidence="19" id="KW-0325">Glycoprotein</keyword>
<evidence type="ECO:0000256" key="14">
    <source>
        <dbReference type="ARBA" id="ARBA00022777"/>
    </source>
</evidence>
<dbReference type="PROSITE" id="PS00107">
    <property type="entry name" value="PROTEIN_KINASE_ATP"/>
    <property type="match status" value="1"/>
</dbReference>
<evidence type="ECO:0000256" key="22">
    <source>
        <dbReference type="PROSITE-ProRule" id="PRU10141"/>
    </source>
</evidence>
<protein>
    <recommendedName>
        <fullName evidence="4">non-specific serine/threonine protein kinase</fullName>
        <ecNumber evidence="4">2.7.11.1</ecNumber>
    </recommendedName>
</protein>
<evidence type="ECO:0000256" key="4">
    <source>
        <dbReference type="ARBA" id="ARBA00012513"/>
    </source>
</evidence>
<evidence type="ECO:0000256" key="17">
    <source>
        <dbReference type="ARBA" id="ARBA00023136"/>
    </source>
</evidence>
<dbReference type="PROSITE" id="PS00108">
    <property type="entry name" value="PROTEIN_KINASE_ST"/>
    <property type="match status" value="1"/>
</dbReference>
<dbReference type="InterPro" id="IPR003591">
    <property type="entry name" value="Leu-rich_rpt_typical-subtyp"/>
</dbReference>
<dbReference type="FunFam" id="3.80.10.10:FF:000095">
    <property type="entry name" value="LRR receptor-like serine/threonine-protein kinase GSO1"/>
    <property type="match status" value="2"/>
</dbReference>
<evidence type="ECO:0000256" key="15">
    <source>
        <dbReference type="ARBA" id="ARBA00022840"/>
    </source>
</evidence>
<keyword evidence="5" id="KW-1003">Cell membrane</keyword>
<dbReference type="OrthoDB" id="1405468at2759"/>
<dbReference type="Pfam" id="PF08263">
    <property type="entry name" value="LRRNT_2"/>
    <property type="match status" value="1"/>
</dbReference>
<dbReference type="eggNOG" id="ENOG502QPYS">
    <property type="taxonomic scope" value="Eukaryota"/>
</dbReference>
<dbReference type="InterPro" id="IPR013210">
    <property type="entry name" value="LRR_N_plant-typ"/>
</dbReference>
<keyword evidence="8" id="KW-0433">Leucine-rich repeat</keyword>
<evidence type="ECO:0000256" key="19">
    <source>
        <dbReference type="ARBA" id="ARBA00023180"/>
    </source>
</evidence>
<gene>
    <name evidence="26" type="primary">LOC101514714</name>
</gene>
<evidence type="ECO:0000256" key="20">
    <source>
        <dbReference type="ARBA" id="ARBA00047899"/>
    </source>
</evidence>
<dbReference type="AlphaFoldDB" id="A0A1S3E759"/>
<dbReference type="PANTHER" id="PTHR27008:SF585">
    <property type="entry name" value="PROTEIN KINASE DOMAIN-CONTAINING PROTEIN"/>
    <property type="match status" value="1"/>
</dbReference>
<dbReference type="InterPro" id="IPR011009">
    <property type="entry name" value="Kinase-like_dom_sf"/>
</dbReference>
<proteinExistence type="inferred from homology"/>
<reference evidence="25" key="1">
    <citation type="journal article" date="2013" name="Nat. Biotechnol.">
        <title>Draft genome sequence of chickpea (Cicer arietinum) provides a resource for trait improvement.</title>
        <authorList>
            <person name="Varshney R.K."/>
            <person name="Song C."/>
            <person name="Saxena R.K."/>
            <person name="Azam S."/>
            <person name="Yu S."/>
            <person name="Sharpe A.G."/>
            <person name="Cannon S."/>
            <person name="Baek J."/>
            <person name="Rosen B.D."/>
            <person name="Tar'an B."/>
            <person name="Millan T."/>
            <person name="Zhang X."/>
            <person name="Ramsay L.D."/>
            <person name="Iwata A."/>
            <person name="Wang Y."/>
            <person name="Nelson W."/>
            <person name="Farmer A.D."/>
            <person name="Gaur P.M."/>
            <person name="Soderlund C."/>
            <person name="Penmetsa R.V."/>
            <person name="Xu C."/>
            <person name="Bharti A.K."/>
            <person name="He W."/>
            <person name="Winter P."/>
            <person name="Zhao S."/>
            <person name="Hane J.K."/>
            <person name="Carrasquilla-Garcia N."/>
            <person name="Condie J.A."/>
            <person name="Upadhyaya H.D."/>
            <person name="Luo M.C."/>
            <person name="Thudi M."/>
            <person name="Gowda C.L."/>
            <person name="Singh N.P."/>
            <person name="Lichtenzveig J."/>
            <person name="Gali K.K."/>
            <person name="Rubio J."/>
            <person name="Nadarajan N."/>
            <person name="Dolezel J."/>
            <person name="Bansal K.C."/>
            <person name="Xu X."/>
            <person name="Edwards D."/>
            <person name="Zhang G."/>
            <person name="Kahl G."/>
            <person name="Gil J."/>
            <person name="Singh K.B."/>
            <person name="Datta S.K."/>
            <person name="Jackson S.A."/>
            <person name="Wang J."/>
            <person name="Cook D.R."/>
        </authorList>
    </citation>
    <scope>NUCLEOTIDE SEQUENCE [LARGE SCALE GENOMIC DNA]</scope>
    <source>
        <strain evidence="25">cv. CDC Frontier</strain>
    </source>
</reference>
<dbReference type="Gene3D" id="3.30.200.20">
    <property type="entry name" value="Phosphorylase Kinase, domain 1"/>
    <property type="match status" value="1"/>
</dbReference>
<dbReference type="Proteomes" id="UP000087171">
    <property type="component" value="Chromosome Ca1"/>
</dbReference>
<comment type="catalytic activity">
    <reaction evidence="21">
        <text>L-seryl-[protein] + ATP = O-phospho-L-seryl-[protein] + ADP + H(+)</text>
        <dbReference type="Rhea" id="RHEA:17989"/>
        <dbReference type="Rhea" id="RHEA-COMP:9863"/>
        <dbReference type="Rhea" id="RHEA-COMP:11604"/>
        <dbReference type="ChEBI" id="CHEBI:15378"/>
        <dbReference type="ChEBI" id="CHEBI:29999"/>
        <dbReference type="ChEBI" id="CHEBI:30616"/>
        <dbReference type="ChEBI" id="CHEBI:83421"/>
        <dbReference type="ChEBI" id="CHEBI:456216"/>
        <dbReference type="EC" id="2.7.11.1"/>
    </reaction>
</comment>
<dbReference type="PANTHER" id="PTHR27008">
    <property type="entry name" value="OS04G0122200 PROTEIN"/>
    <property type="match status" value="1"/>
</dbReference>
<evidence type="ECO:0000256" key="10">
    <source>
        <dbReference type="ARBA" id="ARBA00022692"/>
    </source>
</evidence>
<evidence type="ECO:0000256" key="13">
    <source>
        <dbReference type="ARBA" id="ARBA00022741"/>
    </source>
</evidence>
<keyword evidence="7" id="KW-0597">Phosphoprotein</keyword>
<dbReference type="InterPro" id="IPR017441">
    <property type="entry name" value="Protein_kinase_ATP_BS"/>
</dbReference>
<feature type="binding site" evidence="22">
    <location>
        <position position="948"/>
    </location>
    <ligand>
        <name>ATP</name>
        <dbReference type="ChEBI" id="CHEBI:30616"/>
    </ligand>
</feature>
<dbReference type="PaxDb" id="3827-XP_004486275.1"/>
<evidence type="ECO:0000313" key="25">
    <source>
        <dbReference type="Proteomes" id="UP000087171"/>
    </source>
</evidence>
<accession>A0A1S3E759</accession>
<dbReference type="GO" id="GO:0005524">
    <property type="term" value="F:ATP binding"/>
    <property type="evidence" value="ECO:0007669"/>
    <property type="project" value="UniProtKB-UniRule"/>
</dbReference>
<dbReference type="SUPFAM" id="SSF52058">
    <property type="entry name" value="L domain-like"/>
    <property type="match status" value="2"/>
</dbReference>
<evidence type="ECO:0000256" key="18">
    <source>
        <dbReference type="ARBA" id="ARBA00023170"/>
    </source>
</evidence>
<dbReference type="Pfam" id="PF23598">
    <property type="entry name" value="LRR_14"/>
    <property type="match status" value="1"/>
</dbReference>
<dbReference type="PROSITE" id="PS50011">
    <property type="entry name" value="PROTEIN_KINASE_DOM"/>
    <property type="match status" value="1"/>
</dbReference>
<evidence type="ECO:0000259" key="24">
    <source>
        <dbReference type="PROSITE" id="PS50011"/>
    </source>
</evidence>
<evidence type="ECO:0000256" key="21">
    <source>
        <dbReference type="ARBA" id="ARBA00048679"/>
    </source>
</evidence>
<keyword evidence="17 23" id="KW-0472">Membrane</keyword>
<evidence type="ECO:0000256" key="11">
    <source>
        <dbReference type="ARBA" id="ARBA00022729"/>
    </source>
</evidence>
<evidence type="ECO:0000256" key="7">
    <source>
        <dbReference type="ARBA" id="ARBA00022553"/>
    </source>
</evidence>
<dbReference type="SMART" id="SM00365">
    <property type="entry name" value="LRR_SD22"/>
    <property type="match status" value="10"/>
</dbReference>
<organism evidence="25 26">
    <name type="scientific">Cicer arietinum</name>
    <name type="common">Chickpea</name>
    <name type="synonym">Garbanzo</name>
    <dbReference type="NCBI Taxonomy" id="3827"/>
    <lineage>
        <taxon>Eukaryota</taxon>
        <taxon>Viridiplantae</taxon>
        <taxon>Streptophyta</taxon>
        <taxon>Embryophyta</taxon>
        <taxon>Tracheophyta</taxon>
        <taxon>Spermatophyta</taxon>
        <taxon>Magnoliopsida</taxon>
        <taxon>eudicotyledons</taxon>
        <taxon>Gunneridae</taxon>
        <taxon>Pentapetalae</taxon>
        <taxon>rosids</taxon>
        <taxon>fabids</taxon>
        <taxon>Fabales</taxon>
        <taxon>Fabaceae</taxon>
        <taxon>Papilionoideae</taxon>
        <taxon>50 kb inversion clade</taxon>
        <taxon>NPAAA clade</taxon>
        <taxon>Hologalegina</taxon>
        <taxon>IRL clade</taxon>
        <taxon>Cicereae</taxon>
        <taxon>Cicer</taxon>
    </lineage>
</organism>
<dbReference type="GeneID" id="101514714"/>
<dbReference type="InterPro" id="IPR032675">
    <property type="entry name" value="LRR_dom_sf"/>
</dbReference>
<evidence type="ECO:0000256" key="1">
    <source>
        <dbReference type="ARBA" id="ARBA00004162"/>
    </source>
</evidence>
<dbReference type="SMART" id="SM00369">
    <property type="entry name" value="LRR_TYP"/>
    <property type="match status" value="13"/>
</dbReference>
<keyword evidence="13 22" id="KW-0547">Nucleotide-binding</keyword>
<keyword evidence="14" id="KW-0418">Kinase</keyword>
<keyword evidence="11" id="KW-0732">Signal</keyword>
<dbReference type="FunFam" id="3.80.10.10:FF:000041">
    <property type="entry name" value="LRR receptor-like serine/threonine-protein kinase ERECTA"/>
    <property type="match status" value="1"/>
</dbReference>
<keyword evidence="16 23" id="KW-1133">Transmembrane helix</keyword>
<dbReference type="Pfam" id="PF13855">
    <property type="entry name" value="LRR_8"/>
    <property type="match status" value="2"/>
</dbReference>
<dbReference type="FunFam" id="3.30.200.20:FF:000661">
    <property type="entry name" value="Serine-threonine protein kinase plant-type"/>
    <property type="match status" value="1"/>
</dbReference>
<dbReference type="KEGG" id="cam:101514714"/>
<evidence type="ECO:0000256" key="12">
    <source>
        <dbReference type="ARBA" id="ARBA00022737"/>
    </source>
</evidence>
<dbReference type="Pfam" id="PF00069">
    <property type="entry name" value="Pkinase"/>
    <property type="match status" value="1"/>
</dbReference>
<keyword evidence="6" id="KW-0723">Serine/threonine-protein kinase</keyword>
<comment type="catalytic activity">
    <reaction evidence="20">
        <text>L-threonyl-[protein] + ATP = O-phospho-L-threonyl-[protein] + ADP + H(+)</text>
        <dbReference type="Rhea" id="RHEA:46608"/>
        <dbReference type="Rhea" id="RHEA-COMP:11060"/>
        <dbReference type="Rhea" id="RHEA-COMP:11605"/>
        <dbReference type="ChEBI" id="CHEBI:15378"/>
        <dbReference type="ChEBI" id="CHEBI:30013"/>
        <dbReference type="ChEBI" id="CHEBI:30616"/>
        <dbReference type="ChEBI" id="CHEBI:61977"/>
        <dbReference type="ChEBI" id="CHEBI:456216"/>
        <dbReference type="EC" id="2.7.11.1"/>
    </reaction>
</comment>
<dbReference type="InterPro" id="IPR000719">
    <property type="entry name" value="Prot_kinase_dom"/>
</dbReference>
<name>A0A1S3E759_CICAR</name>
<dbReference type="STRING" id="3827.A0A1S3E759"/>
<dbReference type="Gene3D" id="3.80.10.10">
    <property type="entry name" value="Ribonuclease Inhibitor"/>
    <property type="match status" value="6"/>
</dbReference>
<keyword evidence="15 22" id="KW-0067">ATP-binding</keyword>
<feature type="transmembrane region" description="Helical" evidence="23">
    <location>
        <begin position="862"/>
        <end position="885"/>
    </location>
</feature>
<dbReference type="InterPro" id="IPR001611">
    <property type="entry name" value="Leu-rich_rpt"/>
</dbReference>
<evidence type="ECO:0000256" key="6">
    <source>
        <dbReference type="ARBA" id="ARBA00022527"/>
    </source>
</evidence>
<keyword evidence="25" id="KW-1185">Reference proteome</keyword>
<keyword evidence="9" id="KW-0808">Transferase</keyword>
<evidence type="ECO:0000256" key="3">
    <source>
        <dbReference type="ARBA" id="ARBA00008684"/>
    </source>
</evidence>
<dbReference type="SUPFAM" id="SSF56112">
    <property type="entry name" value="Protein kinase-like (PK-like)"/>
    <property type="match status" value="1"/>
</dbReference>